<dbReference type="EnsemblMetazoa" id="tetur06g01200.1">
    <property type="protein sequence ID" value="tetur06g01200.1"/>
    <property type="gene ID" value="tetur06g01200"/>
</dbReference>
<dbReference type="Gene3D" id="1.25.40.420">
    <property type="match status" value="1"/>
</dbReference>
<feature type="domain" description="BACK" evidence="1">
    <location>
        <begin position="3"/>
        <end position="35"/>
    </location>
</feature>
<protein>
    <recommendedName>
        <fullName evidence="1">BACK domain-containing protein</fullName>
    </recommendedName>
</protein>
<accession>T1K6P2</accession>
<dbReference type="EMBL" id="CAEY01001794">
    <property type="status" value="NOT_ANNOTATED_CDS"/>
    <property type="molecule type" value="Genomic_DNA"/>
</dbReference>
<name>T1K6P2_TETUR</name>
<dbReference type="Pfam" id="PF07707">
    <property type="entry name" value="BACK"/>
    <property type="match status" value="1"/>
</dbReference>
<reference evidence="3" key="1">
    <citation type="submission" date="2011-08" db="EMBL/GenBank/DDBJ databases">
        <authorList>
            <person name="Rombauts S."/>
        </authorList>
    </citation>
    <scope>NUCLEOTIDE SEQUENCE</scope>
    <source>
        <strain evidence="3">London</strain>
    </source>
</reference>
<keyword evidence="3" id="KW-1185">Reference proteome</keyword>
<proteinExistence type="predicted"/>
<dbReference type="AlphaFoldDB" id="T1K6P2"/>
<evidence type="ECO:0000313" key="3">
    <source>
        <dbReference type="Proteomes" id="UP000015104"/>
    </source>
</evidence>
<organism evidence="2 3">
    <name type="scientific">Tetranychus urticae</name>
    <name type="common">Two-spotted spider mite</name>
    <dbReference type="NCBI Taxonomy" id="32264"/>
    <lineage>
        <taxon>Eukaryota</taxon>
        <taxon>Metazoa</taxon>
        <taxon>Ecdysozoa</taxon>
        <taxon>Arthropoda</taxon>
        <taxon>Chelicerata</taxon>
        <taxon>Arachnida</taxon>
        <taxon>Acari</taxon>
        <taxon>Acariformes</taxon>
        <taxon>Trombidiformes</taxon>
        <taxon>Prostigmata</taxon>
        <taxon>Eleutherengona</taxon>
        <taxon>Raphignathae</taxon>
        <taxon>Tetranychoidea</taxon>
        <taxon>Tetranychidae</taxon>
        <taxon>Tetranychus</taxon>
    </lineage>
</organism>
<reference evidence="2" key="2">
    <citation type="submission" date="2015-06" db="UniProtKB">
        <authorList>
            <consortium name="EnsemblMetazoa"/>
        </authorList>
    </citation>
    <scope>IDENTIFICATION</scope>
</reference>
<dbReference type="Proteomes" id="UP000015104">
    <property type="component" value="Unassembled WGS sequence"/>
</dbReference>
<dbReference type="HOGENOM" id="CLU_3351665_0_0_1"/>
<evidence type="ECO:0000313" key="2">
    <source>
        <dbReference type="EnsemblMetazoa" id="tetur06g01200.1"/>
    </source>
</evidence>
<sequence>MIYSEYQIFESIMKWVNHKKDSRLQTLPHLLSYVQSA</sequence>
<evidence type="ECO:0000259" key="1">
    <source>
        <dbReference type="Pfam" id="PF07707"/>
    </source>
</evidence>
<dbReference type="InterPro" id="IPR011705">
    <property type="entry name" value="BACK"/>
</dbReference>